<organism evidence="1 2">
    <name type="scientific">candidate division TA06 bacterium</name>
    <dbReference type="NCBI Taxonomy" id="2250710"/>
    <lineage>
        <taxon>Bacteria</taxon>
        <taxon>Bacteria division TA06</taxon>
    </lineage>
</organism>
<dbReference type="EMBL" id="SOIP01000428">
    <property type="protein sequence ID" value="TET79303.1"/>
    <property type="molecule type" value="Genomic_DNA"/>
</dbReference>
<accession>A0A523XJ39</accession>
<comment type="caution">
    <text evidence="1">The sequence shown here is derived from an EMBL/GenBank/DDBJ whole genome shotgun (WGS) entry which is preliminary data.</text>
</comment>
<dbReference type="AlphaFoldDB" id="A0A523XJ39"/>
<sequence>MEFDKAWTYDSSGGRWKWYTTFKNYRRDLWSVNHTMGLWANVTSECNLTVAGVVPAQTTIHLHKGWNLVSFPSHNASYSVSDLKAEISATRVEGYDPTPPYHLRVLGDAEVLLAGYGYWVKVDIDLDWIVEVS</sequence>
<reference evidence="1 2" key="1">
    <citation type="submission" date="2019-03" db="EMBL/GenBank/DDBJ databases">
        <title>Metabolic potential of uncultured bacteria and archaea associated with petroleum seepage in deep-sea sediments.</title>
        <authorList>
            <person name="Dong X."/>
            <person name="Hubert C."/>
        </authorList>
    </citation>
    <scope>NUCLEOTIDE SEQUENCE [LARGE SCALE GENOMIC DNA]</scope>
    <source>
        <strain evidence="1">E29_bin36</strain>
    </source>
</reference>
<protein>
    <submittedName>
        <fullName evidence="1">Uncharacterized protein</fullName>
    </submittedName>
</protein>
<name>A0A523XJ39_UNCT6</name>
<proteinExistence type="predicted"/>
<dbReference type="Proteomes" id="UP000315534">
    <property type="component" value="Unassembled WGS sequence"/>
</dbReference>
<evidence type="ECO:0000313" key="1">
    <source>
        <dbReference type="EMBL" id="TET79303.1"/>
    </source>
</evidence>
<evidence type="ECO:0000313" key="2">
    <source>
        <dbReference type="Proteomes" id="UP000315534"/>
    </source>
</evidence>
<gene>
    <name evidence="1" type="ORF">E3J38_07385</name>
</gene>